<feature type="transmembrane region" description="Helical" evidence="1">
    <location>
        <begin position="121"/>
        <end position="139"/>
    </location>
</feature>
<sequence length="238" mass="26675">MSPTVIARWTEGNYFGIVVGIVGMLGVFSGVMLWKPDLINYLKSWVIAIWNAVFAISLTMTVLVHQIFFTNDPASFPLLAPATQWFHHIPLALAILTSPIIYLNFIFLVREIVNLKPKPSQIGGSFTIGGLFIIIMLFVQVLPNVWGYLPPISFWFRDQYWLAFFIPAFLLSATILLIGPSSMKLDKLVKKRNSKIGISVIFGIILIGTITGAILTTPRPNYSAERKTSLKILTYNIQ</sequence>
<feature type="transmembrane region" description="Helical" evidence="1">
    <location>
        <begin position="46"/>
        <end position="69"/>
    </location>
</feature>
<feature type="transmembrane region" description="Helical" evidence="1">
    <location>
        <begin position="198"/>
        <end position="216"/>
    </location>
</feature>
<gene>
    <name evidence="2" type="ORF">S03H2_13928</name>
</gene>
<feature type="transmembrane region" description="Helical" evidence="1">
    <location>
        <begin position="12"/>
        <end position="34"/>
    </location>
</feature>
<feature type="transmembrane region" description="Helical" evidence="1">
    <location>
        <begin position="89"/>
        <end position="109"/>
    </location>
</feature>
<reference evidence="2" key="1">
    <citation type="journal article" date="2014" name="Front. Microbiol.">
        <title>High frequency of phylogenetically diverse reductive dehalogenase-homologous genes in deep subseafloor sedimentary metagenomes.</title>
        <authorList>
            <person name="Kawai M."/>
            <person name="Futagami T."/>
            <person name="Toyoda A."/>
            <person name="Takaki Y."/>
            <person name="Nishi S."/>
            <person name="Hori S."/>
            <person name="Arai W."/>
            <person name="Tsubouchi T."/>
            <person name="Morono Y."/>
            <person name="Uchiyama I."/>
            <person name="Ito T."/>
            <person name="Fujiyama A."/>
            <person name="Inagaki F."/>
            <person name="Takami H."/>
        </authorList>
    </citation>
    <scope>NUCLEOTIDE SEQUENCE</scope>
    <source>
        <strain evidence="2">Expedition CK06-06</strain>
    </source>
</reference>
<protein>
    <submittedName>
        <fullName evidence="2">Uncharacterized protein</fullName>
    </submittedName>
</protein>
<keyword evidence="1" id="KW-0812">Transmembrane</keyword>
<proteinExistence type="predicted"/>
<feature type="non-terminal residue" evidence="2">
    <location>
        <position position="238"/>
    </location>
</feature>
<evidence type="ECO:0000256" key="1">
    <source>
        <dbReference type="SAM" id="Phobius"/>
    </source>
</evidence>
<comment type="caution">
    <text evidence="2">The sequence shown here is derived from an EMBL/GenBank/DDBJ whole genome shotgun (WGS) entry which is preliminary data.</text>
</comment>
<accession>X1F754</accession>
<organism evidence="2">
    <name type="scientific">marine sediment metagenome</name>
    <dbReference type="NCBI Taxonomy" id="412755"/>
    <lineage>
        <taxon>unclassified sequences</taxon>
        <taxon>metagenomes</taxon>
        <taxon>ecological metagenomes</taxon>
    </lineage>
</organism>
<name>X1F754_9ZZZZ</name>
<keyword evidence="1" id="KW-0472">Membrane</keyword>
<feature type="transmembrane region" description="Helical" evidence="1">
    <location>
        <begin position="159"/>
        <end position="178"/>
    </location>
</feature>
<dbReference type="EMBL" id="BARU01007062">
    <property type="protein sequence ID" value="GAH40762.1"/>
    <property type="molecule type" value="Genomic_DNA"/>
</dbReference>
<evidence type="ECO:0000313" key="2">
    <source>
        <dbReference type="EMBL" id="GAH40762.1"/>
    </source>
</evidence>
<dbReference type="AlphaFoldDB" id="X1F754"/>
<keyword evidence="1" id="KW-1133">Transmembrane helix</keyword>